<dbReference type="PANTHER" id="PTHR10933:SF9">
    <property type="entry name" value="IMMUNOGLOBULIN-BINDING PROTEIN 1"/>
    <property type="match status" value="1"/>
</dbReference>
<gene>
    <name evidence="2" type="ORF">PPACK8108_LOCUS174</name>
</gene>
<dbReference type="InterPro" id="IPR038511">
    <property type="entry name" value="TAP42/TAP46-like_sf"/>
</dbReference>
<protein>
    <submittedName>
        <fullName evidence="2">TAP42-like protein</fullName>
    </submittedName>
</protein>
<keyword evidence="3" id="KW-1185">Reference proteome</keyword>
<organism evidence="2 3">
    <name type="scientific">Phakopsora pachyrhizi</name>
    <name type="common">Asian soybean rust disease fungus</name>
    <dbReference type="NCBI Taxonomy" id="170000"/>
    <lineage>
        <taxon>Eukaryota</taxon>
        <taxon>Fungi</taxon>
        <taxon>Dikarya</taxon>
        <taxon>Basidiomycota</taxon>
        <taxon>Pucciniomycotina</taxon>
        <taxon>Pucciniomycetes</taxon>
        <taxon>Pucciniales</taxon>
        <taxon>Phakopsoraceae</taxon>
        <taxon>Phakopsora</taxon>
    </lineage>
</organism>
<dbReference type="Pfam" id="PF04177">
    <property type="entry name" value="TAP42"/>
    <property type="match status" value="1"/>
</dbReference>
<dbReference type="GO" id="GO:0035303">
    <property type="term" value="P:regulation of dephosphorylation"/>
    <property type="evidence" value="ECO:0007669"/>
    <property type="project" value="TreeGrafter"/>
</dbReference>
<evidence type="ECO:0000313" key="3">
    <source>
        <dbReference type="Proteomes" id="UP001153365"/>
    </source>
</evidence>
<sequence length="405" mass="45771">MMSDRLAIEDEITLGQLLDRSMSTYEKIIAEDSANPDTVQTRIVSTLSDLSLCAALISKLAILSTNETIEDINTSDLKCIAVDALRGMLQLLLKTSGGSDRKRNLEISKQNLANFINRVESFNIIPSDRVSQFKGPLNNTHQNVALRREMKIAQYKLEKQLKAQIDGYRARQEKRSRPALYATSSLPFEKTDPKTTGNGVATRTENDDDNDTDDDEERREAYVTWLRFLYLKAHQEIGSIDLELDLLGQGSQMSELPKSKSNHEKNDDDLSWRVERKAIGSDGPLISSSGKVLRPFTILPSQSSTAVATTDRIRLRAEVFRPDWNLPTMTIDEYLDEQKAMGNFISGGGPAQAEQETQGERDRKEAEEDNRRGEVKQEEMRTKAIEWDKFTDDHRKGEGNRLNRG</sequence>
<evidence type="ECO:0000256" key="1">
    <source>
        <dbReference type="SAM" id="MobiDB-lite"/>
    </source>
</evidence>
<dbReference type="GO" id="GO:0051721">
    <property type="term" value="F:protein phosphatase 2A binding"/>
    <property type="evidence" value="ECO:0007669"/>
    <property type="project" value="TreeGrafter"/>
</dbReference>
<feature type="region of interest" description="Disordered" evidence="1">
    <location>
        <begin position="168"/>
        <end position="216"/>
    </location>
</feature>
<proteinExistence type="predicted"/>
<feature type="region of interest" description="Disordered" evidence="1">
    <location>
        <begin position="343"/>
        <end position="405"/>
    </location>
</feature>
<feature type="compositionally biased region" description="Acidic residues" evidence="1">
    <location>
        <begin position="206"/>
        <end position="216"/>
    </location>
</feature>
<dbReference type="AlphaFoldDB" id="A0AAV0AD10"/>
<dbReference type="EMBL" id="CALTRL010000014">
    <property type="protein sequence ID" value="CAH7665879.1"/>
    <property type="molecule type" value="Genomic_DNA"/>
</dbReference>
<evidence type="ECO:0000313" key="2">
    <source>
        <dbReference type="EMBL" id="CAH7665879.1"/>
    </source>
</evidence>
<comment type="caution">
    <text evidence="2">The sequence shown here is derived from an EMBL/GenBank/DDBJ whole genome shotgun (WGS) entry which is preliminary data.</text>
</comment>
<feature type="compositionally biased region" description="Basic and acidic residues" evidence="1">
    <location>
        <begin position="358"/>
        <end position="405"/>
    </location>
</feature>
<reference evidence="2" key="1">
    <citation type="submission" date="2022-06" db="EMBL/GenBank/DDBJ databases">
        <authorList>
            <consortium name="SYNGENTA / RWTH Aachen University"/>
        </authorList>
    </citation>
    <scope>NUCLEOTIDE SEQUENCE</scope>
</reference>
<accession>A0AAV0AD10</accession>
<dbReference type="GO" id="GO:0009966">
    <property type="term" value="P:regulation of signal transduction"/>
    <property type="evidence" value="ECO:0007669"/>
    <property type="project" value="InterPro"/>
</dbReference>
<dbReference type="Gene3D" id="1.25.40.540">
    <property type="entry name" value="TAP42-like family"/>
    <property type="match status" value="1"/>
</dbReference>
<dbReference type="GO" id="GO:0005829">
    <property type="term" value="C:cytosol"/>
    <property type="evidence" value="ECO:0007669"/>
    <property type="project" value="TreeGrafter"/>
</dbReference>
<dbReference type="PANTHER" id="PTHR10933">
    <property type="entry name" value="IMMUNOGLOBULIN-BINDING PROTEIN 1"/>
    <property type="match status" value="1"/>
</dbReference>
<dbReference type="InterPro" id="IPR007304">
    <property type="entry name" value="TAP46-like"/>
</dbReference>
<dbReference type="Proteomes" id="UP001153365">
    <property type="component" value="Unassembled WGS sequence"/>
</dbReference>
<name>A0AAV0AD10_PHAPC</name>